<reference evidence="3" key="1">
    <citation type="submission" date="2023-11" db="EMBL/GenBank/DDBJ databases">
        <title>Genome assemblies of two species of porcelain crab, Petrolisthes cinctipes and Petrolisthes manimaculis (Anomura: Porcellanidae).</title>
        <authorList>
            <person name="Angst P."/>
        </authorList>
    </citation>
    <scope>NUCLEOTIDE SEQUENCE</scope>
    <source>
        <strain evidence="3">PB745_02</strain>
        <tissue evidence="3">Gill</tissue>
    </source>
</reference>
<sequence length="205" mass="24294">MIYFASLPALRLRFPGGWREEEYHGVLVRRYAPFCHQDGTTLVITTRDDNGVVNEVREEFSHRQDRLVCRVTKVKQGSVTDTFSTTRTDTLREHQYWRCPSSLSVRVKADGVNNPWQAQQQQQQQQQVFHFHSRFRVDALRKSRKSLAVLETKTLTKVTKEGEKKEKEEEEKLLEEKKEKREKEEKKEEEEKVKEGKEKEEGKEK</sequence>
<accession>A0AAE1Q8N8</accession>
<feature type="region of interest" description="Disordered" evidence="1">
    <location>
        <begin position="154"/>
        <end position="205"/>
    </location>
</feature>
<evidence type="ECO:0000313" key="4">
    <source>
        <dbReference type="Proteomes" id="UP001292094"/>
    </source>
</evidence>
<name>A0AAE1Q8N8_9EUCA</name>
<dbReference type="AlphaFoldDB" id="A0AAE1Q8N8"/>
<dbReference type="PANTHER" id="PTHR35249:SF2">
    <property type="entry name" value="DYNEIN REGULATORY COMPLEX SUBUNIT 7"/>
    <property type="match status" value="1"/>
</dbReference>
<dbReference type="EMBL" id="JAWZYT010000559">
    <property type="protein sequence ID" value="KAK4321839.1"/>
    <property type="molecule type" value="Genomic_DNA"/>
</dbReference>
<protein>
    <recommendedName>
        <fullName evidence="2">Dynein regulatory complex subunit 7 MORN domain-containing protein</fullName>
    </recommendedName>
</protein>
<dbReference type="PANTHER" id="PTHR35249">
    <property type="entry name" value="DYNEIN REGULATORY COMPLEX SUBUNIT 7"/>
    <property type="match status" value="1"/>
</dbReference>
<comment type="caution">
    <text evidence="3">The sequence shown here is derived from an EMBL/GenBank/DDBJ whole genome shotgun (WGS) entry which is preliminary data.</text>
</comment>
<evidence type="ECO:0000256" key="1">
    <source>
        <dbReference type="SAM" id="MobiDB-lite"/>
    </source>
</evidence>
<evidence type="ECO:0000259" key="2">
    <source>
        <dbReference type="Pfam" id="PF24667"/>
    </source>
</evidence>
<feature type="compositionally biased region" description="Basic and acidic residues" evidence="1">
    <location>
        <begin position="158"/>
        <end position="167"/>
    </location>
</feature>
<dbReference type="Proteomes" id="UP001292094">
    <property type="component" value="Unassembled WGS sequence"/>
</dbReference>
<organism evidence="3 4">
    <name type="scientific">Petrolisthes manimaculis</name>
    <dbReference type="NCBI Taxonomy" id="1843537"/>
    <lineage>
        <taxon>Eukaryota</taxon>
        <taxon>Metazoa</taxon>
        <taxon>Ecdysozoa</taxon>
        <taxon>Arthropoda</taxon>
        <taxon>Crustacea</taxon>
        <taxon>Multicrustacea</taxon>
        <taxon>Malacostraca</taxon>
        <taxon>Eumalacostraca</taxon>
        <taxon>Eucarida</taxon>
        <taxon>Decapoda</taxon>
        <taxon>Pleocyemata</taxon>
        <taxon>Anomura</taxon>
        <taxon>Galatheoidea</taxon>
        <taxon>Porcellanidae</taxon>
        <taxon>Petrolisthes</taxon>
    </lineage>
</organism>
<evidence type="ECO:0000313" key="3">
    <source>
        <dbReference type="EMBL" id="KAK4321839.1"/>
    </source>
</evidence>
<dbReference type="InterPro" id="IPR056291">
    <property type="entry name" value="MORN_DRC7"/>
</dbReference>
<feature type="domain" description="Dynein regulatory complex subunit 7 MORN" evidence="2">
    <location>
        <begin position="15"/>
        <end position="97"/>
    </location>
</feature>
<dbReference type="Pfam" id="PF24667">
    <property type="entry name" value="MORN_DRC7"/>
    <property type="match status" value="1"/>
</dbReference>
<keyword evidence="4" id="KW-1185">Reference proteome</keyword>
<proteinExistence type="predicted"/>
<dbReference type="GO" id="GO:0031514">
    <property type="term" value="C:motile cilium"/>
    <property type="evidence" value="ECO:0007669"/>
    <property type="project" value="TreeGrafter"/>
</dbReference>
<feature type="compositionally biased region" description="Basic and acidic residues" evidence="1">
    <location>
        <begin position="174"/>
        <end position="205"/>
    </location>
</feature>
<gene>
    <name evidence="3" type="ORF">Pmani_007466</name>
</gene>
<dbReference type="InterPro" id="IPR033551">
    <property type="entry name" value="DRC7/lobo"/>
</dbReference>
<dbReference type="GO" id="GO:0048870">
    <property type="term" value="P:cell motility"/>
    <property type="evidence" value="ECO:0007669"/>
    <property type="project" value="TreeGrafter"/>
</dbReference>